<evidence type="ECO:0000313" key="2">
    <source>
        <dbReference type="Proteomes" id="UP001497535"/>
    </source>
</evidence>
<organism evidence="1 2">
    <name type="scientific">Meloidogyne enterolobii</name>
    <name type="common">Root-knot nematode worm</name>
    <name type="synonym">Meloidogyne mayaguensis</name>
    <dbReference type="NCBI Taxonomy" id="390850"/>
    <lineage>
        <taxon>Eukaryota</taxon>
        <taxon>Metazoa</taxon>
        <taxon>Ecdysozoa</taxon>
        <taxon>Nematoda</taxon>
        <taxon>Chromadorea</taxon>
        <taxon>Rhabditida</taxon>
        <taxon>Tylenchina</taxon>
        <taxon>Tylenchomorpha</taxon>
        <taxon>Tylenchoidea</taxon>
        <taxon>Meloidogynidae</taxon>
        <taxon>Meloidogyninae</taxon>
        <taxon>Meloidogyne</taxon>
    </lineage>
</organism>
<keyword evidence="2" id="KW-1185">Reference proteome</keyword>
<sequence length="61" mass="6912">MIINVQWDIHAIMNVKINLICNLAILSNIIVLKITSVMVAAFACQNRSENNFYFEIKGESV</sequence>
<name>A0ACB0XKJ5_MELEN</name>
<evidence type="ECO:0000313" key="1">
    <source>
        <dbReference type="EMBL" id="CAK5006189.1"/>
    </source>
</evidence>
<dbReference type="Proteomes" id="UP001497535">
    <property type="component" value="Unassembled WGS sequence"/>
</dbReference>
<reference evidence="1" key="1">
    <citation type="submission" date="2023-11" db="EMBL/GenBank/DDBJ databases">
        <authorList>
            <person name="Poullet M."/>
        </authorList>
    </citation>
    <scope>NUCLEOTIDE SEQUENCE</scope>
    <source>
        <strain evidence="1">E1834</strain>
    </source>
</reference>
<proteinExistence type="predicted"/>
<dbReference type="EMBL" id="CAVMJV010000001">
    <property type="protein sequence ID" value="CAK5006189.1"/>
    <property type="molecule type" value="Genomic_DNA"/>
</dbReference>
<comment type="caution">
    <text evidence="1">The sequence shown here is derived from an EMBL/GenBank/DDBJ whole genome shotgun (WGS) entry which is preliminary data.</text>
</comment>
<protein>
    <submittedName>
        <fullName evidence="1">Uncharacterized protein</fullName>
    </submittedName>
</protein>
<accession>A0ACB0XKJ5</accession>
<gene>
    <name evidence="1" type="ORF">MENTE1834_LOCUS413</name>
</gene>